<feature type="domain" description="Orn/DAP/Arg decarboxylase 2 N-terminal" evidence="3">
    <location>
        <begin position="23"/>
        <end position="239"/>
    </location>
</feature>
<keyword evidence="5" id="KW-1185">Reference proteome</keyword>
<dbReference type="SUPFAM" id="SSF51419">
    <property type="entry name" value="PLP-binding barrel"/>
    <property type="match status" value="1"/>
</dbReference>
<dbReference type="Proteomes" id="UP000003571">
    <property type="component" value="Unassembled WGS sequence"/>
</dbReference>
<dbReference type="GO" id="GO:0009089">
    <property type="term" value="P:lysine biosynthetic process via diaminopimelate"/>
    <property type="evidence" value="ECO:0007669"/>
    <property type="project" value="TreeGrafter"/>
</dbReference>
<dbReference type="OrthoDB" id="9802241at2"/>
<evidence type="ECO:0000259" key="3">
    <source>
        <dbReference type="Pfam" id="PF02784"/>
    </source>
</evidence>
<dbReference type="EMBL" id="AGRW01000051">
    <property type="protein sequence ID" value="EIC01222.1"/>
    <property type="molecule type" value="Genomic_DNA"/>
</dbReference>
<dbReference type="Gene3D" id="2.40.37.10">
    <property type="entry name" value="Lyase, Ornithine Decarboxylase, Chain A, domain 1"/>
    <property type="match status" value="1"/>
</dbReference>
<gene>
    <name evidence="4" type="ORF">TresaDRAFT_0359</name>
</gene>
<evidence type="ECO:0000256" key="2">
    <source>
        <dbReference type="ARBA" id="ARBA00022898"/>
    </source>
</evidence>
<dbReference type="PATRIC" id="fig|907348.3.peg.2116"/>
<dbReference type="InterPro" id="IPR022644">
    <property type="entry name" value="De-COase2_N"/>
</dbReference>
<dbReference type="eggNOG" id="COG0019">
    <property type="taxonomic scope" value="Bacteria"/>
</dbReference>
<comment type="caution">
    <text evidence="4">The sequence shown here is derived from an EMBL/GenBank/DDBJ whole genome shotgun (WGS) entry which is preliminary data.</text>
</comment>
<protein>
    <submittedName>
        <fullName evidence="4">Orn/DAP/Arg decarboxylase 2</fullName>
    </submittedName>
</protein>
<dbReference type="RefSeq" id="WP_002705448.1">
    <property type="nucleotide sequence ID" value="NZ_AGRW01000051.1"/>
</dbReference>
<dbReference type="PANTHER" id="PTHR43727:SF2">
    <property type="entry name" value="GROUP IV DECARBOXYLASE"/>
    <property type="match status" value="1"/>
</dbReference>
<dbReference type="Pfam" id="PF02784">
    <property type="entry name" value="Orn_Arg_deC_N"/>
    <property type="match status" value="1"/>
</dbReference>
<dbReference type="Gene3D" id="3.20.20.10">
    <property type="entry name" value="Alanine racemase"/>
    <property type="match status" value="1"/>
</dbReference>
<comment type="cofactor">
    <cofactor evidence="1">
        <name>pyridoxal 5'-phosphate</name>
        <dbReference type="ChEBI" id="CHEBI:597326"/>
    </cofactor>
</comment>
<dbReference type="AlphaFoldDB" id="H7EMD7"/>
<keyword evidence="2" id="KW-0663">Pyridoxal phosphate</keyword>
<accession>H7EMD7</accession>
<dbReference type="STRING" id="907348.TresaDRAFT_0359"/>
<proteinExistence type="predicted"/>
<dbReference type="InterPro" id="IPR009006">
    <property type="entry name" value="Ala_racemase/Decarboxylase_C"/>
</dbReference>
<dbReference type="GO" id="GO:0008836">
    <property type="term" value="F:diaminopimelate decarboxylase activity"/>
    <property type="evidence" value="ECO:0007669"/>
    <property type="project" value="TreeGrafter"/>
</dbReference>
<evidence type="ECO:0000313" key="5">
    <source>
        <dbReference type="Proteomes" id="UP000003571"/>
    </source>
</evidence>
<dbReference type="SUPFAM" id="SSF50621">
    <property type="entry name" value="Alanine racemase C-terminal domain-like"/>
    <property type="match status" value="1"/>
</dbReference>
<evidence type="ECO:0000256" key="1">
    <source>
        <dbReference type="ARBA" id="ARBA00001933"/>
    </source>
</evidence>
<organism evidence="4 5">
    <name type="scientific">Treponema saccharophilum DSM 2985</name>
    <dbReference type="NCBI Taxonomy" id="907348"/>
    <lineage>
        <taxon>Bacteria</taxon>
        <taxon>Pseudomonadati</taxon>
        <taxon>Spirochaetota</taxon>
        <taxon>Spirochaetia</taxon>
        <taxon>Spirochaetales</taxon>
        <taxon>Treponemataceae</taxon>
        <taxon>Treponema</taxon>
    </lineage>
</organism>
<reference evidence="4 5" key="1">
    <citation type="submission" date="2011-09" db="EMBL/GenBank/DDBJ databases">
        <title>The draft genome of Treponema saccharophilum DSM 2985.</title>
        <authorList>
            <consortium name="US DOE Joint Genome Institute (JGI-PGF)"/>
            <person name="Lucas S."/>
            <person name="Copeland A."/>
            <person name="Lapidus A."/>
            <person name="Glavina del Rio T."/>
            <person name="Dalin E."/>
            <person name="Tice H."/>
            <person name="Bruce D."/>
            <person name="Goodwin L."/>
            <person name="Pitluck S."/>
            <person name="Peters L."/>
            <person name="Kyrpides N."/>
            <person name="Mavromatis K."/>
            <person name="Ivanova N."/>
            <person name="Markowitz V."/>
            <person name="Cheng J.-F."/>
            <person name="Hugenholtz P."/>
            <person name="Woyke T."/>
            <person name="Wu D."/>
            <person name="Gronow S."/>
            <person name="Wellnitz S."/>
            <person name="Brambilla E."/>
            <person name="Klenk H.-P."/>
            <person name="Eisen J.A."/>
        </authorList>
    </citation>
    <scope>NUCLEOTIDE SEQUENCE [LARGE SCALE GENOMIC DNA]</scope>
    <source>
        <strain evidence="4 5">DSM 2985</strain>
    </source>
</reference>
<dbReference type="InterPro" id="IPR029066">
    <property type="entry name" value="PLP-binding_barrel"/>
</dbReference>
<dbReference type="PANTHER" id="PTHR43727">
    <property type="entry name" value="DIAMINOPIMELATE DECARBOXYLASE"/>
    <property type="match status" value="1"/>
</dbReference>
<name>H7EMD7_9SPIR</name>
<evidence type="ECO:0000313" key="4">
    <source>
        <dbReference type="EMBL" id="EIC01222.1"/>
    </source>
</evidence>
<sequence>MEEKNEHTAAHYSFDTAKMGRNVKRIRDAFSAFRDDFRIAYSFKTNASLPVISEALKLGLDAEVVSPYEYGIAKKAGFPTGRIIYNGVIKDEATIRDCALGGGMVNLDNEEDVKIAAKISAETGRPIPVGLRLNFQIGNGIRSRFGIDVASPLFDTARKLDGTGFVVTALHCHFTAGRKIETWKKRVSEMKKYAALFPNAKRLDFGGNMAEMDGNDMMEQYAAVISTIKKEHVPVIEPGTPIISDAVDLVAHVTHIKEGFVFLDCSASDLGMHAGSDWCRIEMRRSPDVMDSTRVKVEGARLVGYTCMEHDVLKKSFSATIGVGDSVIFRNIGAYSSAWANDFICPPLETIASDGT</sequence>